<gene>
    <name evidence="1" type="ORF">SAMN05444171_1224</name>
</gene>
<dbReference type="EMBL" id="FNTI01000001">
    <property type="protein sequence ID" value="SEC35876.1"/>
    <property type="molecule type" value="Genomic_DNA"/>
</dbReference>
<evidence type="ECO:0000313" key="1">
    <source>
        <dbReference type="EMBL" id="SEC35876.1"/>
    </source>
</evidence>
<dbReference type="Proteomes" id="UP000183208">
    <property type="component" value="Unassembled WGS sequence"/>
</dbReference>
<name>A0A1M6TXP5_9BRAD</name>
<evidence type="ECO:0000313" key="2">
    <source>
        <dbReference type="Proteomes" id="UP000183208"/>
    </source>
</evidence>
<dbReference type="AlphaFoldDB" id="A0A1M6TXP5"/>
<proteinExistence type="predicted"/>
<sequence length="92" mass="11125">MRWAWQTRRGGVPCQCTRRNFQRHKPLVVMDYEVPEKRLPTKEEREAKKAKARWDAEQNLAVRKKSDDAFHENFERLKAERLARENNSLKCR</sequence>
<protein>
    <submittedName>
        <fullName evidence="1">Uncharacterized protein</fullName>
    </submittedName>
</protein>
<organism evidence="1 2">
    <name type="scientific">Bradyrhizobium lablabi</name>
    <dbReference type="NCBI Taxonomy" id="722472"/>
    <lineage>
        <taxon>Bacteria</taxon>
        <taxon>Pseudomonadati</taxon>
        <taxon>Pseudomonadota</taxon>
        <taxon>Alphaproteobacteria</taxon>
        <taxon>Hyphomicrobiales</taxon>
        <taxon>Nitrobacteraceae</taxon>
        <taxon>Bradyrhizobium</taxon>
    </lineage>
</organism>
<accession>A0A1M6TXP5</accession>
<reference evidence="1 2" key="1">
    <citation type="submission" date="2016-10" db="EMBL/GenBank/DDBJ databases">
        <authorList>
            <person name="de Groot N.N."/>
        </authorList>
    </citation>
    <scope>NUCLEOTIDE SEQUENCE [LARGE SCALE GENOMIC DNA]</scope>
    <source>
        <strain evidence="1 2">GAS522</strain>
    </source>
</reference>